<dbReference type="KEGG" id="sinb:SIDU_00150"/>
<dbReference type="InterPro" id="IPR036938">
    <property type="entry name" value="PAP2/HPO_sf"/>
</dbReference>
<dbReference type="Proteomes" id="UP000004550">
    <property type="component" value="Chromosome"/>
</dbReference>
<organism evidence="3 4">
    <name type="scientific">Sphingobium indicum (strain DSM 16412 / CCM 7286 / MTCC 6364 / B90A)</name>
    <dbReference type="NCBI Taxonomy" id="861109"/>
    <lineage>
        <taxon>Bacteria</taxon>
        <taxon>Pseudomonadati</taxon>
        <taxon>Pseudomonadota</taxon>
        <taxon>Alphaproteobacteria</taxon>
        <taxon>Sphingomonadales</taxon>
        <taxon>Sphingomonadaceae</taxon>
        <taxon>Sphingobium</taxon>
    </lineage>
</organism>
<feature type="transmembrane region" description="Helical" evidence="1">
    <location>
        <begin position="207"/>
        <end position="227"/>
    </location>
</feature>
<feature type="transmembrane region" description="Helical" evidence="1">
    <location>
        <begin position="234"/>
        <end position="255"/>
    </location>
</feature>
<reference evidence="3 4" key="1">
    <citation type="journal article" date="2012" name="J. Bacteriol.">
        <title>Genome sequence of Sphingobium indicum B90A, a hexachlorocyclohexane-degrading bacterium.</title>
        <authorList>
            <person name="Anand S."/>
            <person name="Sangwan N."/>
            <person name="Lata P."/>
            <person name="Kaur J."/>
            <person name="Dua A."/>
            <person name="Singh A.K."/>
            <person name="Verma M."/>
            <person name="Kaur J."/>
            <person name="Khurana J.P."/>
            <person name="Khurana P."/>
            <person name="Mathur S."/>
            <person name="Lal R."/>
        </authorList>
    </citation>
    <scope>NUCLEOTIDE SEQUENCE [LARGE SCALE GENOMIC DNA]</scope>
    <source>
        <strain evidence="4">DSM 16412 / CCM 7286 / MTCC 6364 / B90A</strain>
    </source>
</reference>
<dbReference type="SUPFAM" id="SSF48317">
    <property type="entry name" value="Acid phosphatase/Vanadium-dependent haloperoxidase"/>
    <property type="match status" value="1"/>
</dbReference>
<dbReference type="InterPro" id="IPR026841">
    <property type="entry name" value="Aur1/Ipt1"/>
</dbReference>
<feature type="transmembrane region" description="Helical" evidence="1">
    <location>
        <begin position="23"/>
        <end position="42"/>
    </location>
</feature>
<dbReference type="Pfam" id="PF14378">
    <property type="entry name" value="PAP2_3"/>
    <property type="match status" value="1"/>
</dbReference>
<gene>
    <name evidence="3" type="ORF">SIDU_00150</name>
</gene>
<dbReference type="GO" id="GO:0016020">
    <property type="term" value="C:membrane"/>
    <property type="evidence" value="ECO:0007669"/>
    <property type="project" value="UniProtKB-SubCell"/>
</dbReference>
<evidence type="ECO:0000313" key="3">
    <source>
        <dbReference type="EMBL" id="APL93075.1"/>
    </source>
</evidence>
<evidence type="ECO:0000259" key="2">
    <source>
        <dbReference type="Pfam" id="PF14378"/>
    </source>
</evidence>
<dbReference type="Gene3D" id="1.20.144.10">
    <property type="entry name" value="Phosphatidic acid phosphatase type 2/haloperoxidase"/>
    <property type="match status" value="1"/>
</dbReference>
<name>A0A1L5BJL5_SPHIB</name>
<keyword evidence="1" id="KW-1133">Transmembrane helix</keyword>
<feature type="transmembrane region" description="Helical" evidence="1">
    <location>
        <begin position="139"/>
        <end position="160"/>
    </location>
</feature>
<dbReference type="CDD" id="cd01610">
    <property type="entry name" value="PAP2_like"/>
    <property type="match status" value="1"/>
</dbReference>
<evidence type="ECO:0000313" key="4">
    <source>
        <dbReference type="Proteomes" id="UP000004550"/>
    </source>
</evidence>
<sequence length="297" mass="33068">MFIWCLSWLSIFALSDFIASDISLYWSFGSACAIAGCGALARRYRHDRVALFLEACTVPAIAAALSAATIIMLASVSGRFVDVQLIRIDAMLGFDWRVIFDFYLAHPWIVPISETAYSSFQPQFLLLPVALCLWRPEMLWPYITAYIFALLATAAIFPFAAAEGPYVYYGIPQGIVPNIGEEWPWQWHFGEWITQLQKGETQDISKVWGGLVQFPSFHSAAAVLFIWASKSIRFLRWPGLLINVAIILSTFISGAHYLSDVLAGCAIGLLSIWAATSVPILRWPTRSSFPNLSPQSA</sequence>
<dbReference type="EMBL" id="CP013070">
    <property type="protein sequence ID" value="APL93075.1"/>
    <property type="molecule type" value="Genomic_DNA"/>
</dbReference>
<protein>
    <recommendedName>
        <fullName evidence="2">Inositolphosphotransferase Aur1/Ipt1 domain-containing protein</fullName>
    </recommendedName>
</protein>
<evidence type="ECO:0000256" key="1">
    <source>
        <dbReference type="SAM" id="Phobius"/>
    </source>
</evidence>
<feature type="transmembrane region" description="Helical" evidence="1">
    <location>
        <begin position="49"/>
        <end position="74"/>
    </location>
</feature>
<keyword evidence="1" id="KW-0812">Transmembrane</keyword>
<feature type="transmembrane region" description="Helical" evidence="1">
    <location>
        <begin position="261"/>
        <end position="281"/>
    </location>
</feature>
<proteinExistence type="predicted"/>
<keyword evidence="1" id="KW-0472">Membrane</keyword>
<dbReference type="AlphaFoldDB" id="A0A1L5BJL5"/>
<accession>A0A1L5BJL5</accession>
<feature type="domain" description="Inositolphosphotransferase Aur1/Ipt1" evidence="2">
    <location>
        <begin position="84"/>
        <end position="273"/>
    </location>
</feature>